<comment type="caution">
    <text evidence="1">The sequence shown here is derived from an EMBL/GenBank/DDBJ whole genome shotgun (WGS) entry which is preliminary data.</text>
</comment>
<dbReference type="eggNOG" id="ENOG5032XKV">
    <property type="taxonomic scope" value="Bacteria"/>
</dbReference>
<keyword evidence="2" id="KW-1185">Reference proteome</keyword>
<dbReference type="EMBL" id="BAVZ01000003">
    <property type="protein sequence ID" value="GAF07416.1"/>
    <property type="molecule type" value="Genomic_DNA"/>
</dbReference>
<protein>
    <submittedName>
        <fullName evidence="1">Uncharacterized protein</fullName>
    </submittedName>
</protein>
<sequence>MTNPLNTTSTIIDWVDFVKLNNKSYTGVHEAVIADPAFVLTQQRVGTVKFKVDDVVTNSNYQTKDGDAAFLEIGTPLYEVQGFPDHSMIAAKDEQSLHGYKLFKDDSVKLNLNYKDIPKQQVTRIEIYKNSFKNPNSEPKIIEGKQVKSFIALLDEGKITQNYQPDMSKGDPTFYDMIFYTDKPYAYKQNLQDDGMNFYFYPWNVSILSRDIGKMIE</sequence>
<reference evidence="1 2" key="1">
    <citation type="journal article" date="2014" name="Genome Announc.">
        <title>Draft Genome Sequence of Paenibacillus pini JCM 16418T, Isolated from the Rhizosphere of Pine Tree.</title>
        <authorList>
            <person name="Yuki M."/>
            <person name="Oshima K."/>
            <person name="Suda W."/>
            <person name="Oshida Y."/>
            <person name="Kitamura K."/>
            <person name="Iida Y."/>
            <person name="Hattori M."/>
            <person name="Ohkuma M."/>
        </authorList>
    </citation>
    <scope>NUCLEOTIDE SEQUENCE [LARGE SCALE GENOMIC DNA]</scope>
    <source>
        <strain evidence="1 2">JCM 16418</strain>
    </source>
</reference>
<evidence type="ECO:0000313" key="1">
    <source>
        <dbReference type="EMBL" id="GAF07416.1"/>
    </source>
</evidence>
<evidence type="ECO:0000313" key="2">
    <source>
        <dbReference type="Proteomes" id="UP000019364"/>
    </source>
</evidence>
<dbReference type="AlphaFoldDB" id="W7YRX0"/>
<name>W7YRX0_9BACL</name>
<organism evidence="1 2">
    <name type="scientific">Paenibacillus pini JCM 16418</name>
    <dbReference type="NCBI Taxonomy" id="1236976"/>
    <lineage>
        <taxon>Bacteria</taxon>
        <taxon>Bacillati</taxon>
        <taxon>Bacillota</taxon>
        <taxon>Bacilli</taxon>
        <taxon>Bacillales</taxon>
        <taxon>Paenibacillaceae</taxon>
        <taxon>Paenibacillus</taxon>
    </lineage>
</organism>
<dbReference type="Proteomes" id="UP000019364">
    <property type="component" value="Unassembled WGS sequence"/>
</dbReference>
<dbReference type="STRING" id="1236976.JCM16418_1432"/>
<accession>W7YRX0</accession>
<gene>
    <name evidence="1" type="ORF">JCM16418_1432</name>
</gene>
<proteinExistence type="predicted"/>